<dbReference type="FunFam" id="2.10.25.10:FF:000119">
    <property type="entry name" value="vitamin K-dependent protein S"/>
    <property type="match status" value="1"/>
</dbReference>
<dbReference type="InterPro" id="IPR009030">
    <property type="entry name" value="Growth_fac_rcpt_cys_sf"/>
</dbReference>
<feature type="non-terminal residue" evidence="10">
    <location>
        <position position="1"/>
    </location>
</feature>
<comment type="subcellular location">
    <subcellularLocation>
        <location evidence="1">Secreted</location>
    </subcellularLocation>
</comment>
<dbReference type="PROSITE" id="PS50026">
    <property type="entry name" value="EGF_3"/>
    <property type="match status" value="2"/>
</dbReference>
<dbReference type="EMBL" id="HACG01003940">
    <property type="protein sequence ID" value="CEK50805.1"/>
    <property type="molecule type" value="Transcribed_RNA"/>
</dbReference>
<proteinExistence type="predicted"/>
<dbReference type="PROSITE" id="PS00022">
    <property type="entry name" value="EGF_1"/>
    <property type="match status" value="1"/>
</dbReference>
<dbReference type="Pfam" id="PF12662">
    <property type="entry name" value="cEGF"/>
    <property type="match status" value="1"/>
</dbReference>
<gene>
    <name evidence="10" type="primary">ORF11711</name>
</gene>
<dbReference type="GO" id="GO:0005509">
    <property type="term" value="F:calcium ion binding"/>
    <property type="evidence" value="ECO:0007669"/>
    <property type="project" value="InterPro"/>
</dbReference>
<keyword evidence="3 8" id="KW-0245">EGF-like domain</keyword>
<dbReference type="InterPro" id="IPR049883">
    <property type="entry name" value="NOTCH1_EGF-like"/>
</dbReference>
<dbReference type="SMART" id="SM00181">
    <property type="entry name" value="EGF"/>
    <property type="match status" value="3"/>
</dbReference>
<dbReference type="Pfam" id="PF07645">
    <property type="entry name" value="EGF_CA"/>
    <property type="match status" value="1"/>
</dbReference>
<dbReference type="GO" id="GO:0005576">
    <property type="term" value="C:extracellular region"/>
    <property type="evidence" value="ECO:0007669"/>
    <property type="project" value="UniProtKB-SubCell"/>
</dbReference>
<protein>
    <recommendedName>
        <fullName evidence="9">EGF-like domain-containing protein</fullName>
    </recommendedName>
</protein>
<keyword evidence="6 8" id="KW-1015">Disulfide bond</keyword>
<keyword evidence="5" id="KW-0677">Repeat</keyword>
<dbReference type="PROSITE" id="PS00010">
    <property type="entry name" value="ASX_HYDROXYL"/>
    <property type="match status" value="1"/>
</dbReference>
<dbReference type="InterPro" id="IPR051145">
    <property type="entry name" value="GAS-SHBG-PROS"/>
</dbReference>
<evidence type="ECO:0000256" key="8">
    <source>
        <dbReference type="PROSITE-ProRule" id="PRU00076"/>
    </source>
</evidence>
<sequence length="204" mass="22165">CNHSEAGPICTCRKGYRLQADGKSCEDIDECRGATKCCTDLCSNNPGGYTCGCQPGFILSMDGCTCDDIDECLNGNGDCEQICVNSVGSFSCACSPGYIPRGKKCIPSEYRIEDRGPQRGDLPKLRFQTTPASLLQDESKYGNDFLSQELSDIPNIFRCIPGTFGPDCLFTCKNCLNGARCNQQQNACLCQPGWRGILCNEICP</sequence>
<dbReference type="AlphaFoldDB" id="A0A0B6Y5K9"/>
<evidence type="ECO:0000256" key="2">
    <source>
        <dbReference type="ARBA" id="ARBA00022525"/>
    </source>
</evidence>
<feature type="non-terminal residue" evidence="10">
    <location>
        <position position="204"/>
    </location>
</feature>
<accession>A0A0B6Y5K9</accession>
<dbReference type="PANTHER" id="PTHR24040">
    <property type="entry name" value="LAMININ G-LIKE DOMAIN-CONTAINING PROTEIN"/>
    <property type="match status" value="1"/>
</dbReference>
<evidence type="ECO:0000256" key="6">
    <source>
        <dbReference type="ARBA" id="ARBA00023157"/>
    </source>
</evidence>
<dbReference type="PROSITE" id="PS01187">
    <property type="entry name" value="EGF_CA"/>
    <property type="match status" value="2"/>
</dbReference>
<dbReference type="SUPFAM" id="SSF57184">
    <property type="entry name" value="Growth factor receptor domain"/>
    <property type="match status" value="1"/>
</dbReference>
<dbReference type="PROSITE" id="PS01186">
    <property type="entry name" value="EGF_2"/>
    <property type="match status" value="1"/>
</dbReference>
<dbReference type="InterPro" id="IPR000152">
    <property type="entry name" value="EGF-type_Asp/Asn_hydroxyl_site"/>
</dbReference>
<evidence type="ECO:0000259" key="9">
    <source>
        <dbReference type="PROSITE" id="PS50026"/>
    </source>
</evidence>
<dbReference type="SMART" id="SM00179">
    <property type="entry name" value="EGF_CA"/>
    <property type="match status" value="2"/>
</dbReference>
<keyword evidence="7" id="KW-0325">Glycoprotein</keyword>
<feature type="domain" description="EGF-like" evidence="9">
    <location>
        <begin position="68"/>
        <end position="106"/>
    </location>
</feature>
<dbReference type="InterPro" id="IPR001881">
    <property type="entry name" value="EGF-like_Ca-bd_dom"/>
</dbReference>
<evidence type="ECO:0000256" key="5">
    <source>
        <dbReference type="ARBA" id="ARBA00022737"/>
    </source>
</evidence>
<feature type="disulfide bond" evidence="8">
    <location>
        <begin position="190"/>
        <end position="199"/>
    </location>
</feature>
<comment type="caution">
    <text evidence="8">Lacks conserved residue(s) required for the propagation of feature annotation.</text>
</comment>
<keyword evidence="4" id="KW-0732">Signal</keyword>
<evidence type="ECO:0000313" key="10">
    <source>
        <dbReference type="EMBL" id="CEK50805.1"/>
    </source>
</evidence>
<dbReference type="Gene3D" id="2.10.25.10">
    <property type="entry name" value="Laminin"/>
    <property type="match status" value="3"/>
</dbReference>
<dbReference type="InterPro" id="IPR000742">
    <property type="entry name" value="EGF"/>
</dbReference>
<dbReference type="InterPro" id="IPR018097">
    <property type="entry name" value="EGF_Ca-bd_CS"/>
</dbReference>
<evidence type="ECO:0000256" key="7">
    <source>
        <dbReference type="ARBA" id="ARBA00023180"/>
    </source>
</evidence>
<evidence type="ECO:0000256" key="1">
    <source>
        <dbReference type="ARBA" id="ARBA00004613"/>
    </source>
</evidence>
<evidence type="ECO:0000256" key="3">
    <source>
        <dbReference type="ARBA" id="ARBA00022536"/>
    </source>
</evidence>
<dbReference type="PANTHER" id="PTHR24040:SF16">
    <property type="entry name" value="FIBRILLIN-2-LIKE PROTEIN"/>
    <property type="match status" value="1"/>
</dbReference>
<dbReference type="Gene3D" id="2.170.300.10">
    <property type="entry name" value="Tie2 ligand-binding domain superfamily"/>
    <property type="match status" value="1"/>
</dbReference>
<keyword evidence="2" id="KW-0964">Secreted</keyword>
<feature type="domain" description="EGF-like" evidence="9">
    <location>
        <begin position="164"/>
        <end position="200"/>
    </location>
</feature>
<dbReference type="FunFam" id="2.10.25.10:FF:000038">
    <property type="entry name" value="Fibrillin 2"/>
    <property type="match status" value="1"/>
</dbReference>
<name>A0A0B6Y5K9_9EUPU</name>
<reference evidence="10" key="1">
    <citation type="submission" date="2014-12" db="EMBL/GenBank/DDBJ databases">
        <title>Insight into the proteome of Arion vulgaris.</title>
        <authorList>
            <person name="Aradska J."/>
            <person name="Bulat T."/>
            <person name="Smidak R."/>
            <person name="Sarate P."/>
            <person name="Gangsoo J."/>
            <person name="Sialana F."/>
            <person name="Bilban M."/>
            <person name="Lubec G."/>
        </authorList>
    </citation>
    <scope>NUCLEOTIDE SEQUENCE</scope>
    <source>
        <tissue evidence="10">Skin</tissue>
    </source>
</reference>
<dbReference type="InterPro" id="IPR026823">
    <property type="entry name" value="cEGF"/>
</dbReference>
<organism evidence="10">
    <name type="scientific">Arion vulgaris</name>
    <dbReference type="NCBI Taxonomy" id="1028688"/>
    <lineage>
        <taxon>Eukaryota</taxon>
        <taxon>Metazoa</taxon>
        <taxon>Spiralia</taxon>
        <taxon>Lophotrochozoa</taxon>
        <taxon>Mollusca</taxon>
        <taxon>Gastropoda</taxon>
        <taxon>Heterobranchia</taxon>
        <taxon>Euthyneura</taxon>
        <taxon>Panpulmonata</taxon>
        <taxon>Eupulmonata</taxon>
        <taxon>Stylommatophora</taxon>
        <taxon>Helicina</taxon>
        <taxon>Arionoidea</taxon>
        <taxon>Arionidae</taxon>
        <taxon>Arion</taxon>
    </lineage>
</organism>
<evidence type="ECO:0000256" key="4">
    <source>
        <dbReference type="ARBA" id="ARBA00022729"/>
    </source>
</evidence>